<accession>A0A1I0Z1Q8</accession>
<dbReference type="SUPFAM" id="SSF143422">
    <property type="entry name" value="Transposase IS200-like"/>
    <property type="match status" value="1"/>
</dbReference>
<dbReference type="EMBL" id="FOKK01000005">
    <property type="protein sequence ID" value="SFB18550.1"/>
    <property type="molecule type" value="Genomic_DNA"/>
</dbReference>
<dbReference type="GO" id="GO:0006313">
    <property type="term" value="P:DNA transposition"/>
    <property type="evidence" value="ECO:0007669"/>
    <property type="project" value="InterPro"/>
</dbReference>
<organism evidence="2 3">
    <name type="scientific">Algoriphagus aquimarinus</name>
    <dbReference type="NCBI Taxonomy" id="237018"/>
    <lineage>
        <taxon>Bacteria</taxon>
        <taxon>Pseudomonadati</taxon>
        <taxon>Bacteroidota</taxon>
        <taxon>Cytophagia</taxon>
        <taxon>Cytophagales</taxon>
        <taxon>Cyclobacteriaceae</taxon>
        <taxon>Algoriphagus</taxon>
    </lineage>
</organism>
<feature type="domain" description="Transposase IS200-like" evidence="1">
    <location>
        <begin position="9"/>
        <end position="125"/>
    </location>
</feature>
<dbReference type="PANTHER" id="PTHR34322:SF2">
    <property type="entry name" value="TRANSPOSASE IS200-LIKE DOMAIN-CONTAINING PROTEIN"/>
    <property type="match status" value="1"/>
</dbReference>
<gene>
    <name evidence="2" type="ORF">SAMN04489723_105154</name>
</gene>
<protein>
    <submittedName>
        <fullName evidence="2">Transposase IS200 like</fullName>
    </submittedName>
</protein>
<proteinExistence type="predicted"/>
<dbReference type="GO" id="GO:0003677">
    <property type="term" value="F:DNA binding"/>
    <property type="evidence" value="ECO:0007669"/>
    <property type="project" value="InterPro"/>
</dbReference>
<evidence type="ECO:0000313" key="2">
    <source>
        <dbReference type="EMBL" id="SFB18550.1"/>
    </source>
</evidence>
<dbReference type="InterPro" id="IPR002686">
    <property type="entry name" value="Transposase_17"/>
</dbReference>
<dbReference type="GO" id="GO:0004803">
    <property type="term" value="F:transposase activity"/>
    <property type="evidence" value="ECO:0007669"/>
    <property type="project" value="InterPro"/>
</dbReference>
<sequence length="186" mass="22188">MPRPTIPFEPGGYYHVWTHANGTENIFREEENYFFFLSKYSFYLSPAVKTFAYCLMPNHFHFLIQVNEDPALSTSKAFSNLLNSYCQSYNKKYHRKGSLFMSNLKRKKINTDSYFTRCITYIHQNPAHHGFVKDFRKWKHSSWKAFFSEKQTHLEREKVLEWFGGKEGMIADHKLPIELDFDLSEE</sequence>
<evidence type="ECO:0000313" key="3">
    <source>
        <dbReference type="Proteomes" id="UP000198790"/>
    </source>
</evidence>
<dbReference type="STRING" id="237018.SAMN04489723_105154"/>
<dbReference type="RefSeq" id="WP_092896224.1">
    <property type="nucleotide sequence ID" value="NZ_FOKK01000005.1"/>
</dbReference>
<reference evidence="2 3" key="1">
    <citation type="submission" date="2016-10" db="EMBL/GenBank/DDBJ databases">
        <authorList>
            <person name="de Groot N.N."/>
        </authorList>
    </citation>
    <scope>NUCLEOTIDE SEQUENCE [LARGE SCALE GENOMIC DNA]</scope>
    <source>
        <strain evidence="2 3">DSM 23399</strain>
    </source>
</reference>
<name>A0A1I0Z1Q8_9BACT</name>
<dbReference type="OrthoDB" id="9788881at2"/>
<dbReference type="PANTHER" id="PTHR34322">
    <property type="entry name" value="TRANSPOSASE, Y1_TNP DOMAIN-CONTAINING"/>
    <property type="match status" value="1"/>
</dbReference>
<dbReference type="Proteomes" id="UP000198790">
    <property type="component" value="Unassembled WGS sequence"/>
</dbReference>
<dbReference type="InterPro" id="IPR036515">
    <property type="entry name" value="Transposase_17_sf"/>
</dbReference>
<evidence type="ECO:0000259" key="1">
    <source>
        <dbReference type="SMART" id="SM01321"/>
    </source>
</evidence>
<dbReference type="SMART" id="SM01321">
    <property type="entry name" value="Y1_Tnp"/>
    <property type="match status" value="1"/>
</dbReference>
<keyword evidence="3" id="KW-1185">Reference proteome</keyword>
<dbReference type="AlphaFoldDB" id="A0A1I0Z1Q8"/>
<dbReference type="Gene3D" id="3.30.70.1290">
    <property type="entry name" value="Transposase IS200-like"/>
    <property type="match status" value="1"/>
</dbReference>